<dbReference type="Proteomes" id="UP000287033">
    <property type="component" value="Unassembled WGS sequence"/>
</dbReference>
<keyword evidence="2" id="KW-1185">Reference proteome</keyword>
<evidence type="ECO:0000313" key="1">
    <source>
        <dbReference type="EMBL" id="GCC25329.1"/>
    </source>
</evidence>
<dbReference type="AlphaFoldDB" id="A0A401S4Q9"/>
<accession>A0A401S4Q9</accession>
<gene>
    <name evidence="1" type="ORF">chiPu_0003739</name>
</gene>
<reference evidence="1 2" key="1">
    <citation type="journal article" date="2018" name="Nat. Ecol. Evol.">
        <title>Shark genomes provide insights into elasmobranch evolution and the origin of vertebrates.</title>
        <authorList>
            <person name="Hara Y"/>
            <person name="Yamaguchi K"/>
            <person name="Onimaru K"/>
            <person name="Kadota M"/>
            <person name="Koyanagi M"/>
            <person name="Keeley SD"/>
            <person name="Tatsumi K"/>
            <person name="Tanaka K"/>
            <person name="Motone F"/>
            <person name="Kageyama Y"/>
            <person name="Nozu R"/>
            <person name="Adachi N"/>
            <person name="Nishimura O"/>
            <person name="Nakagawa R"/>
            <person name="Tanegashima C"/>
            <person name="Kiyatake I"/>
            <person name="Matsumoto R"/>
            <person name="Murakumo K"/>
            <person name="Nishida K"/>
            <person name="Terakita A"/>
            <person name="Kuratani S"/>
            <person name="Sato K"/>
            <person name="Hyodo S Kuraku.S."/>
        </authorList>
    </citation>
    <scope>NUCLEOTIDE SEQUENCE [LARGE SCALE GENOMIC DNA]</scope>
</reference>
<comment type="caution">
    <text evidence="1">The sequence shown here is derived from an EMBL/GenBank/DDBJ whole genome shotgun (WGS) entry which is preliminary data.</text>
</comment>
<dbReference type="EMBL" id="BEZZ01000084">
    <property type="protein sequence ID" value="GCC25329.1"/>
    <property type="molecule type" value="Genomic_DNA"/>
</dbReference>
<organism evidence="1 2">
    <name type="scientific">Chiloscyllium punctatum</name>
    <name type="common">Brownbanded bambooshark</name>
    <name type="synonym">Hemiscyllium punctatum</name>
    <dbReference type="NCBI Taxonomy" id="137246"/>
    <lineage>
        <taxon>Eukaryota</taxon>
        <taxon>Metazoa</taxon>
        <taxon>Chordata</taxon>
        <taxon>Craniata</taxon>
        <taxon>Vertebrata</taxon>
        <taxon>Chondrichthyes</taxon>
        <taxon>Elasmobranchii</taxon>
        <taxon>Galeomorphii</taxon>
        <taxon>Galeoidea</taxon>
        <taxon>Orectolobiformes</taxon>
        <taxon>Hemiscylliidae</taxon>
        <taxon>Chiloscyllium</taxon>
    </lineage>
</organism>
<evidence type="ECO:0000313" key="2">
    <source>
        <dbReference type="Proteomes" id="UP000287033"/>
    </source>
</evidence>
<protein>
    <submittedName>
        <fullName evidence="1">Uncharacterized protein</fullName>
    </submittedName>
</protein>
<sequence length="116" mass="12617">MLERARPPSATAGRGRRGEVPCRCRFKSGGGEESGGRAPSDDREGRACHLIPHTLPSRKRISSPWPAAPLSAFFRESSSLPVSPPARSLRPRSKLLRLCRLAMVPCRIAVCLKLGC</sequence>
<proteinExistence type="predicted"/>
<name>A0A401S4Q9_CHIPU</name>